<evidence type="ECO:0000256" key="3">
    <source>
        <dbReference type="RuleBase" id="RU003560"/>
    </source>
</evidence>
<sequence>MLNTELKSRDRVFDMSVRLLADAARVIPGGVTSAARASTKPSPLMVERAEGAWLFDADGQDYIDYVMGFGPLLLGHTPAAVIDAVTAQLSRGFLYGAPHRAEAEFTARLVDCLPCAEGVILSNTGSEAVHMALRLARAFTNRELIVKFEGNYHGWFDPMCYGTPGQPPINQASPALRPHLPATAGIAPSNPHLLILPFNDPEALEAVFALHGRSIAAVIMEGVPQAGAIRPQADFLDAVRRLTSEHGAVFVMDEVVTGFRMGLGGAHGLLGIKPDLCVLGKAIGAGYPVSAVVGRADILSLTAKGRLPHMGTFNGHAVNLAAGLAAIDCYSEDGFYAQLNERSERLALGIQAAIDDACLALKVCHFGALISIVGLPKDRTIERYSDLHGADGALVSEFSEALLRHGVHTQARGTLMPASVHDDRLMDETLARIQQACAWLNTHSRGA</sequence>
<dbReference type="Gene3D" id="3.40.640.10">
    <property type="entry name" value="Type I PLP-dependent aspartate aminotransferase-like (Major domain)"/>
    <property type="match status" value="1"/>
</dbReference>
<keyword evidence="2 3" id="KW-0663">Pyridoxal phosphate</keyword>
<dbReference type="Gene3D" id="3.90.1150.10">
    <property type="entry name" value="Aspartate Aminotransferase, domain 1"/>
    <property type="match status" value="1"/>
</dbReference>
<evidence type="ECO:0000256" key="2">
    <source>
        <dbReference type="ARBA" id="ARBA00022898"/>
    </source>
</evidence>
<dbReference type="InterPro" id="IPR015424">
    <property type="entry name" value="PyrdxlP-dep_Trfase"/>
</dbReference>
<dbReference type="AlphaFoldDB" id="A0A937CPP9"/>
<dbReference type="GO" id="GO:0030170">
    <property type="term" value="F:pyridoxal phosphate binding"/>
    <property type="evidence" value="ECO:0007669"/>
    <property type="project" value="InterPro"/>
</dbReference>
<dbReference type="SUPFAM" id="SSF53383">
    <property type="entry name" value="PLP-dependent transferases"/>
    <property type="match status" value="1"/>
</dbReference>
<keyword evidence="4" id="KW-0032">Aminotransferase</keyword>
<organism evidence="4 5">
    <name type="scientific">Rhizobium setariae</name>
    <dbReference type="NCBI Taxonomy" id="2801340"/>
    <lineage>
        <taxon>Bacteria</taxon>
        <taxon>Pseudomonadati</taxon>
        <taxon>Pseudomonadota</taxon>
        <taxon>Alphaproteobacteria</taxon>
        <taxon>Hyphomicrobiales</taxon>
        <taxon>Rhizobiaceae</taxon>
        <taxon>Rhizobium/Agrobacterium group</taxon>
        <taxon>Rhizobium</taxon>
    </lineage>
</organism>
<dbReference type="PANTHER" id="PTHR43713:SF3">
    <property type="entry name" value="GLUTAMATE-1-SEMIALDEHYDE 2,1-AMINOMUTASE 1, CHLOROPLASTIC-RELATED"/>
    <property type="match status" value="1"/>
</dbReference>
<evidence type="ECO:0000313" key="5">
    <source>
        <dbReference type="Proteomes" id="UP000633219"/>
    </source>
</evidence>
<proteinExistence type="inferred from homology"/>
<dbReference type="RefSeq" id="WP_201659939.1">
    <property type="nucleotide sequence ID" value="NZ_JAEQNC010000008.1"/>
</dbReference>
<gene>
    <name evidence="4" type="ORF">JJB09_15550</name>
</gene>
<dbReference type="Pfam" id="PF00202">
    <property type="entry name" value="Aminotran_3"/>
    <property type="match status" value="1"/>
</dbReference>
<name>A0A937CPP9_9HYPH</name>
<keyword evidence="4" id="KW-0808">Transferase</keyword>
<evidence type="ECO:0000313" key="4">
    <source>
        <dbReference type="EMBL" id="MBL0373449.1"/>
    </source>
</evidence>
<keyword evidence="5" id="KW-1185">Reference proteome</keyword>
<comment type="caution">
    <text evidence="4">The sequence shown here is derived from an EMBL/GenBank/DDBJ whole genome shotgun (WGS) entry which is preliminary data.</text>
</comment>
<comment type="similarity">
    <text evidence="3">Belongs to the class-III pyridoxal-phosphate-dependent aminotransferase family.</text>
</comment>
<dbReference type="InterPro" id="IPR015422">
    <property type="entry name" value="PyrdxlP-dep_Trfase_small"/>
</dbReference>
<evidence type="ECO:0000256" key="1">
    <source>
        <dbReference type="ARBA" id="ARBA00001933"/>
    </source>
</evidence>
<comment type="cofactor">
    <cofactor evidence="1">
        <name>pyridoxal 5'-phosphate</name>
        <dbReference type="ChEBI" id="CHEBI:597326"/>
    </cofactor>
</comment>
<dbReference type="EMBL" id="JAEQNC010000008">
    <property type="protein sequence ID" value="MBL0373449.1"/>
    <property type="molecule type" value="Genomic_DNA"/>
</dbReference>
<accession>A0A937CPP9</accession>
<dbReference type="Proteomes" id="UP000633219">
    <property type="component" value="Unassembled WGS sequence"/>
</dbReference>
<reference evidence="4" key="1">
    <citation type="submission" date="2021-01" db="EMBL/GenBank/DDBJ databases">
        <title>Rhizobium sp. strain KVB221 16S ribosomal RNA gene Genome sequencing and assembly.</title>
        <authorList>
            <person name="Kang M."/>
        </authorList>
    </citation>
    <scope>NUCLEOTIDE SEQUENCE</scope>
    <source>
        <strain evidence="4">KVB221</strain>
    </source>
</reference>
<dbReference type="GO" id="GO:0008483">
    <property type="term" value="F:transaminase activity"/>
    <property type="evidence" value="ECO:0007669"/>
    <property type="project" value="UniProtKB-KW"/>
</dbReference>
<dbReference type="InterPro" id="IPR005814">
    <property type="entry name" value="Aminotrans_3"/>
</dbReference>
<protein>
    <submittedName>
        <fullName evidence="4">Aminotransferase class III-fold pyridoxal phosphate-dependent enzyme</fullName>
    </submittedName>
</protein>
<dbReference type="InterPro" id="IPR015421">
    <property type="entry name" value="PyrdxlP-dep_Trfase_major"/>
</dbReference>
<dbReference type="CDD" id="cd00610">
    <property type="entry name" value="OAT_like"/>
    <property type="match status" value="1"/>
</dbReference>
<dbReference type="PANTHER" id="PTHR43713">
    <property type="entry name" value="GLUTAMATE-1-SEMIALDEHYDE 2,1-AMINOMUTASE"/>
    <property type="match status" value="1"/>
</dbReference>